<dbReference type="GO" id="GO:0016301">
    <property type="term" value="F:kinase activity"/>
    <property type="evidence" value="ECO:0007669"/>
    <property type="project" value="UniProtKB-KW"/>
</dbReference>
<keyword evidence="4" id="KW-1185">Reference proteome</keyword>
<evidence type="ECO:0000256" key="1">
    <source>
        <dbReference type="ARBA" id="ARBA00007837"/>
    </source>
</evidence>
<proteinExistence type="inferred from homology"/>
<reference evidence="3 4" key="1">
    <citation type="submission" date="2020-02" db="EMBL/GenBank/DDBJ databases">
        <title>Draft genome sequence of Haematococcus lacustris strain NIES-144.</title>
        <authorList>
            <person name="Morimoto D."/>
            <person name="Nakagawa S."/>
            <person name="Yoshida T."/>
            <person name="Sawayama S."/>
        </authorList>
    </citation>
    <scope>NUCLEOTIDE SEQUENCE [LARGE SCALE GENOMIC DNA]</scope>
    <source>
        <strain evidence="3 4">NIES-144</strain>
    </source>
</reference>
<organism evidence="3 4">
    <name type="scientific">Haematococcus lacustris</name>
    <name type="common">Green alga</name>
    <name type="synonym">Haematococcus pluvialis</name>
    <dbReference type="NCBI Taxonomy" id="44745"/>
    <lineage>
        <taxon>Eukaryota</taxon>
        <taxon>Viridiplantae</taxon>
        <taxon>Chlorophyta</taxon>
        <taxon>core chlorophytes</taxon>
        <taxon>Chlorophyceae</taxon>
        <taxon>CS clade</taxon>
        <taxon>Chlamydomonadales</taxon>
        <taxon>Haematococcaceae</taxon>
        <taxon>Haematococcus</taxon>
    </lineage>
</organism>
<dbReference type="InterPro" id="IPR010121">
    <property type="entry name" value="Pyruvate_phosphate_dikinase"/>
</dbReference>
<comment type="caution">
    <text evidence="3">The sequence shown here is derived from an EMBL/GenBank/DDBJ whole genome shotgun (WGS) entry which is preliminary data.</text>
</comment>
<keyword evidence="3" id="KW-0418">Kinase</keyword>
<dbReference type="PANTHER" id="PTHR22931:SF9">
    <property type="entry name" value="PYRUVATE, PHOSPHATE DIKINASE 1, CHLOROPLASTIC"/>
    <property type="match status" value="1"/>
</dbReference>
<keyword evidence="3" id="KW-0670">Pyruvate</keyword>
<dbReference type="PANTHER" id="PTHR22931">
    <property type="entry name" value="PHOSPHOENOLPYRUVATE DIKINASE-RELATED"/>
    <property type="match status" value="1"/>
</dbReference>
<feature type="non-terminal residue" evidence="3">
    <location>
        <position position="52"/>
    </location>
</feature>
<name>A0A6A0AKC0_HAELA</name>
<feature type="domain" description="Pyruvate phosphate dikinase AMP/ATP-binding" evidence="2">
    <location>
        <begin position="9"/>
        <end position="49"/>
    </location>
</feature>
<dbReference type="Proteomes" id="UP000485058">
    <property type="component" value="Unassembled WGS sequence"/>
</dbReference>
<dbReference type="InterPro" id="IPR002192">
    <property type="entry name" value="PPDK_AMP/ATP-bd"/>
</dbReference>
<evidence type="ECO:0000259" key="2">
    <source>
        <dbReference type="Pfam" id="PF01326"/>
    </source>
</evidence>
<sequence>MNLVVPGDCRLEAHLQDMQDVEFTVQDGRLFMLQCRNGKRTGAAALQIATDM</sequence>
<feature type="non-terminal residue" evidence="3">
    <location>
        <position position="1"/>
    </location>
</feature>
<dbReference type="SUPFAM" id="SSF56059">
    <property type="entry name" value="Glutathione synthetase ATP-binding domain-like"/>
    <property type="match status" value="1"/>
</dbReference>
<accession>A0A6A0AKC0</accession>
<comment type="similarity">
    <text evidence="1">Belongs to the PEP-utilizing enzyme family.</text>
</comment>
<protein>
    <submittedName>
        <fullName evidence="3">Pyruvate, phosphate dikinase</fullName>
    </submittedName>
</protein>
<dbReference type="EMBL" id="BLLF01007936">
    <property type="protein sequence ID" value="GFH33182.1"/>
    <property type="molecule type" value="Genomic_DNA"/>
</dbReference>
<dbReference type="GO" id="GO:0005524">
    <property type="term" value="F:ATP binding"/>
    <property type="evidence" value="ECO:0007669"/>
    <property type="project" value="InterPro"/>
</dbReference>
<evidence type="ECO:0000313" key="4">
    <source>
        <dbReference type="Proteomes" id="UP000485058"/>
    </source>
</evidence>
<evidence type="ECO:0000313" key="3">
    <source>
        <dbReference type="EMBL" id="GFH33182.1"/>
    </source>
</evidence>
<dbReference type="Pfam" id="PF01326">
    <property type="entry name" value="PPDK_N"/>
    <property type="match status" value="1"/>
</dbReference>
<dbReference type="AlphaFoldDB" id="A0A6A0AKC0"/>
<dbReference type="GO" id="GO:0050242">
    <property type="term" value="F:pyruvate, phosphate dikinase activity"/>
    <property type="evidence" value="ECO:0007669"/>
    <property type="project" value="InterPro"/>
</dbReference>
<keyword evidence="3" id="KW-0808">Transferase</keyword>
<dbReference type="Gene3D" id="3.30.470.20">
    <property type="entry name" value="ATP-grasp fold, B domain"/>
    <property type="match status" value="1"/>
</dbReference>
<gene>
    <name evidence="3" type="ORF">HaLaN_32510</name>
</gene>